<sequence>MSNRKLSRNFSTVAWKDVYWYKIYKYLYSLKARIYKALIAKSYEQTFRLQTKLITSPLIKVLAFKHVVNSKSNIPFVRTIALDGNYFRSFHLGYLINYLSLANDLDLNVFVNYQVKHILKYPQKLEYLIEEVKQIIAIWSLEPCLRNVCYTHDIQYLTFYKGQHINYMLIKNLRYNSFIINIDLSSIFYGFSEHSIISRISVASQLKSYIFSLLQKGILIDTIHFLSKPLSIFKINSSKFYLGCILVHIVIASLCYENSMMVRGKSGFLYLPNMCVLNYLTNLLVTSVSYTQIKIWQQNFFVLLFSNGVILKNKKSKKIVNLSEGFYFHSHFSYHLINLVVKPSLYSQFSLLQQISLNMHKFQGVASFILIIQLNMLLLIWSRYFYTISAKKIFSLLDYLIYLKVRSYIISRYSSSYISIKPRCFPKFKYYFSEKLRRSSWIFSNLARSKEYYKLFFLCKLIWL</sequence>
<reference evidence="3" key="1">
    <citation type="journal article" date="2018" name="Genome Biol. Evol.">
        <title>Mitochondrial and Plastid Genomes from Coralline Red Algae Provide Insights into the Incongruent Evolutionary Histories of Organelles.</title>
        <authorList>
            <person name="Lee J."/>
            <person name="Song H.J."/>
            <person name="In Park S."/>
            <person name="Lee Y.M."/>
            <person name="Jeong S.Y."/>
            <person name="Oh Cho T."/>
            <person name="Kim J.H."/>
            <person name="Choi H.G."/>
            <person name="Choi C.G."/>
            <person name="Nelson W.A."/>
            <person name="Fredericq S."/>
            <person name="Bhattacharya D."/>
            <person name="Su Yoon H."/>
        </authorList>
    </citation>
    <scope>NUCLEOTIDE SEQUENCE</scope>
</reference>
<feature type="transmembrane region" description="Helical" evidence="1">
    <location>
        <begin position="239"/>
        <end position="256"/>
    </location>
</feature>
<accession>A0A3G3MHG7</accession>
<keyword evidence="1" id="KW-0472">Membrane</keyword>
<geneLocation type="plastid" evidence="3"/>
<keyword evidence="1" id="KW-1133">Transmembrane helix</keyword>
<keyword evidence="3" id="KW-0934">Plastid</keyword>
<feature type="domain" description="Reverse transcriptase N-terminal" evidence="2">
    <location>
        <begin position="15"/>
        <end position="69"/>
    </location>
</feature>
<dbReference type="InterPro" id="IPR025960">
    <property type="entry name" value="RVT_N"/>
</dbReference>
<proteinExistence type="predicted"/>
<name>A0A3G3MHG7_9FLOR</name>
<protein>
    <recommendedName>
        <fullName evidence="2">Reverse transcriptase N-terminal domain-containing protein</fullName>
    </recommendedName>
</protein>
<keyword evidence="1" id="KW-0812">Transmembrane</keyword>
<evidence type="ECO:0000313" key="3">
    <source>
        <dbReference type="EMBL" id="AYR06251.1"/>
    </source>
</evidence>
<organism evidence="3">
    <name type="scientific">Renouxia sp</name>
    <dbReference type="NCBI Taxonomy" id="2485823"/>
    <lineage>
        <taxon>Eukaryota</taxon>
        <taxon>Rhodophyta</taxon>
        <taxon>Florideophyceae</taxon>
        <taxon>Corallinophycidae</taxon>
        <taxon>Rhodogorgonales</taxon>
        <taxon>Rhodogorgonaceae</taxon>
        <taxon>Renouxia</taxon>
    </lineage>
</organism>
<evidence type="ECO:0000259" key="2">
    <source>
        <dbReference type="Pfam" id="PF13655"/>
    </source>
</evidence>
<gene>
    <name evidence="3" type="primary">orf456</name>
</gene>
<dbReference type="Pfam" id="PF13655">
    <property type="entry name" value="RVT_N"/>
    <property type="match status" value="1"/>
</dbReference>
<feature type="transmembrane region" description="Helical" evidence="1">
    <location>
        <begin position="365"/>
        <end position="386"/>
    </location>
</feature>
<feature type="transmembrane region" description="Helical" evidence="1">
    <location>
        <begin position="268"/>
        <end position="289"/>
    </location>
</feature>
<dbReference type="AlphaFoldDB" id="A0A3G3MHG7"/>
<evidence type="ECO:0000256" key="1">
    <source>
        <dbReference type="SAM" id="Phobius"/>
    </source>
</evidence>
<dbReference type="EMBL" id="MH281629">
    <property type="protein sequence ID" value="AYR06251.1"/>
    <property type="molecule type" value="Genomic_DNA"/>
</dbReference>